<dbReference type="Gene3D" id="3.90.79.20">
    <property type="match status" value="1"/>
</dbReference>
<proteinExistence type="inferred from homology"/>
<dbReference type="SUPFAM" id="SSF55811">
    <property type="entry name" value="Nudix"/>
    <property type="match status" value="1"/>
</dbReference>
<dbReference type="CTD" id="36385269"/>
<dbReference type="GO" id="GO:0046872">
    <property type="term" value="F:metal ion binding"/>
    <property type="evidence" value="ECO:0007669"/>
    <property type="project" value="UniProtKB-KW"/>
</dbReference>
<name>A0A090KYZ0_STRRB</name>
<keyword evidence="8" id="KW-0520">NAD</keyword>
<dbReference type="PROSITE" id="PS51462">
    <property type="entry name" value="NUDIX"/>
    <property type="match status" value="1"/>
</dbReference>
<dbReference type="Gene3D" id="3.90.79.10">
    <property type="entry name" value="Nucleoside Triphosphate Pyrophosphohydrolase"/>
    <property type="match status" value="1"/>
</dbReference>
<reference evidence="11" key="2">
    <citation type="submission" date="2014-09" db="EMBL/GenBank/DDBJ databases">
        <authorList>
            <person name="Aslett A.Martin."/>
        </authorList>
    </citation>
    <scope>NUCLEOTIDE SEQUENCE</scope>
    <source>
        <strain evidence="11">ED321 Heterogonic</strain>
    </source>
</reference>
<evidence type="ECO:0000256" key="7">
    <source>
        <dbReference type="ARBA" id="ARBA00022842"/>
    </source>
</evidence>
<comment type="cofactor">
    <cofactor evidence="1">
        <name>Mg(2+)</name>
        <dbReference type="ChEBI" id="CHEBI:18420"/>
    </cofactor>
</comment>
<dbReference type="EC" id="3.6.1.22" evidence="4"/>
<dbReference type="InterPro" id="IPR050241">
    <property type="entry name" value="NAD-cap_RNA_hydrolase_NudC"/>
</dbReference>
<dbReference type="WBParaSite" id="SRAE_X000219800.1">
    <property type="protein sequence ID" value="SRAE_X000219800.1"/>
    <property type="gene ID" value="WBGene00267775"/>
</dbReference>
<dbReference type="EMBL" id="LN609399">
    <property type="protein sequence ID" value="CEF60459.1"/>
    <property type="molecule type" value="Genomic_DNA"/>
</dbReference>
<reference evidence="12" key="1">
    <citation type="submission" date="2014-09" db="EMBL/GenBank/DDBJ databases">
        <authorList>
            <person name="Martin A.A."/>
        </authorList>
    </citation>
    <scope>NUCLEOTIDE SEQUENCE</scope>
    <source>
        <strain evidence="12">ED321</strain>
    </source>
</reference>
<dbReference type="GO" id="GO:0035529">
    <property type="term" value="F:NADH pyrophosphatase activity"/>
    <property type="evidence" value="ECO:0007669"/>
    <property type="project" value="TreeGrafter"/>
</dbReference>
<evidence type="ECO:0000256" key="8">
    <source>
        <dbReference type="ARBA" id="ARBA00023027"/>
    </source>
</evidence>
<dbReference type="GO" id="GO:0005777">
    <property type="term" value="C:peroxisome"/>
    <property type="evidence" value="ECO:0007669"/>
    <property type="project" value="TreeGrafter"/>
</dbReference>
<dbReference type="GO" id="GO:0005829">
    <property type="term" value="C:cytosol"/>
    <property type="evidence" value="ECO:0007669"/>
    <property type="project" value="TreeGrafter"/>
</dbReference>
<dbReference type="WormBase" id="SRAE_X000219800">
    <property type="protein sequence ID" value="SRP02654"/>
    <property type="gene ID" value="WBGene00267775"/>
</dbReference>
<dbReference type="GeneID" id="36385269"/>
<comment type="similarity">
    <text evidence="3">Belongs to the Nudix hydrolase family. NudC subfamily.</text>
</comment>
<dbReference type="PANTHER" id="PTHR42904">
    <property type="entry name" value="NUDIX HYDROLASE, NUDC SUBFAMILY"/>
    <property type="match status" value="1"/>
</dbReference>
<keyword evidence="7" id="KW-0460">Magnesium</keyword>
<dbReference type="GO" id="GO:0019677">
    <property type="term" value="P:NAD+ catabolic process"/>
    <property type="evidence" value="ECO:0007669"/>
    <property type="project" value="TreeGrafter"/>
</dbReference>
<dbReference type="OrthoDB" id="10249612at2759"/>
<evidence type="ECO:0000256" key="5">
    <source>
        <dbReference type="ARBA" id="ARBA00022723"/>
    </source>
</evidence>
<organism evidence="11">
    <name type="scientific">Strongyloides ratti</name>
    <name type="common">Parasitic roundworm</name>
    <dbReference type="NCBI Taxonomy" id="34506"/>
    <lineage>
        <taxon>Eukaryota</taxon>
        <taxon>Metazoa</taxon>
        <taxon>Ecdysozoa</taxon>
        <taxon>Nematoda</taxon>
        <taxon>Chromadorea</taxon>
        <taxon>Rhabditida</taxon>
        <taxon>Tylenchina</taxon>
        <taxon>Panagrolaimomorpha</taxon>
        <taxon>Strongyloidoidea</taxon>
        <taxon>Strongyloididae</taxon>
        <taxon>Strongyloides</taxon>
    </lineage>
</organism>
<evidence type="ECO:0000256" key="3">
    <source>
        <dbReference type="ARBA" id="ARBA00009595"/>
    </source>
</evidence>
<accession>A0A090KYZ0</accession>
<evidence type="ECO:0000256" key="6">
    <source>
        <dbReference type="ARBA" id="ARBA00022801"/>
    </source>
</evidence>
<dbReference type="InterPro" id="IPR000086">
    <property type="entry name" value="NUDIX_hydrolase_dom"/>
</dbReference>
<evidence type="ECO:0000313" key="13">
    <source>
        <dbReference type="WBParaSite" id="SRAE_X000219800.1"/>
    </source>
</evidence>
<dbReference type="AlphaFoldDB" id="A0A090KYZ0"/>
<dbReference type="PROSITE" id="PS00893">
    <property type="entry name" value="NUDIX_BOX"/>
    <property type="match status" value="1"/>
</dbReference>
<evidence type="ECO:0000256" key="9">
    <source>
        <dbReference type="ARBA" id="ARBA00023679"/>
    </source>
</evidence>
<keyword evidence="12" id="KW-1185">Reference proteome</keyword>
<dbReference type="InterPro" id="IPR020084">
    <property type="entry name" value="NUDIX_hydrolase_CS"/>
</dbReference>
<protein>
    <recommendedName>
        <fullName evidence="4">NAD(+) diphosphatase</fullName>
        <ecNumber evidence="4">3.6.1.22</ecNumber>
    </recommendedName>
</protein>
<evidence type="ECO:0000313" key="12">
    <source>
        <dbReference type="Proteomes" id="UP000035682"/>
    </source>
</evidence>
<comment type="cofactor">
    <cofactor evidence="2">
        <name>Zn(2+)</name>
        <dbReference type="ChEBI" id="CHEBI:29105"/>
    </cofactor>
</comment>
<dbReference type="FunFam" id="3.90.79.10:FF:000074">
    <property type="entry name" value="Mutt/nudix family protein-like protein"/>
    <property type="match status" value="1"/>
</dbReference>
<evidence type="ECO:0000313" key="14">
    <source>
        <dbReference type="WormBase" id="SRAE_X000219800"/>
    </source>
</evidence>
<gene>
    <name evidence="11 13 14" type="ORF">SRAE_X000219800</name>
</gene>
<evidence type="ECO:0000256" key="2">
    <source>
        <dbReference type="ARBA" id="ARBA00001947"/>
    </source>
</evidence>
<evidence type="ECO:0000259" key="10">
    <source>
        <dbReference type="PROSITE" id="PS51462"/>
    </source>
</evidence>
<dbReference type="RefSeq" id="XP_024499668.1">
    <property type="nucleotide sequence ID" value="XM_024645041.1"/>
</dbReference>
<dbReference type="Proteomes" id="UP000035682">
    <property type="component" value="Unplaced"/>
</dbReference>
<evidence type="ECO:0000256" key="4">
    <source>
        <dbReference type="ARBA" id="ARBA00012381"/>
    </source>
</evidence>
<keyword evidence="6 11" id="KW-0378">Hydrolase</keyword>
<sequence>MYANIMNLLKNNLFLKLNHCYIRLNSTLGQSNYVEKIYVYNYWSRNCNELEKQYPKGKAIVLLDRQPIVKKMKDRETLTPELVKFDYDVVKKKFKEYGLDVGKENTVLLDVIPPEKEGHDYKPFIGISMSLIKPDPDSGIDFLEAKKLLANDLGGECLNLRMCILTIKNENDRNYLSKLQSTMKWHRTFRLCPYCGGVLKKKLSKASCSCSNCHKVFYPNISPVSMIIISDPTNQYCLLVRHINSVKGVFTTIAGFVNPGETIKECARREVAEELGVECYNIKLLDDSQPWPIPDNSLLMPFYGIVDKKAKLKIETSEIECARWFSREEVLEAVKRTENDPFIKELPTLLNNDKKKKGGNNNIDNRFFYIPPPGALAHNLIKMWAENSTDFTNRN</sequence>
<dbReference type="OMA" id="FCRESWA"/>
<dbReference type="PANTHER" id="PTHR42904:SF6">
    <property type="entry name" value="NAD-CAPPED RNA HYDROLASE NUDT12"/>
    <property type="match status" value="1"/>
</dbReference>
<dbReference type="CDD" id="cd03429">
    <property type="entry name" value="NUDIX_NADH_pyrophosphatase_Nudt13"/>
    <property type="match status" value="1"/>
</dbReference>
<reference evidence="13" key="3">
    <citation type="submission" date="2020-12" db="UniProtKB">
        <authorList>
            <consortium name="WormBaseParasite"/>
        </authorList>
    </citation>
    <scope>IDENTIFICATION</scope>
</reference>
<keyword evidence="5" id="KW-0479">Metal-binding</keyword>
<dbReference type="InterPro" id="IPR015797">
    <property type="entry name" value="NUDIX_hydrolase-like_dom_sf"/>
</dbReference>
<feature type="domain" description="Nudix hydrolase" evidence="10">
    <location>
        <begin position="219"/>
        <end position="347"/>
    </location>
</feature>
<dbReference type="Pfam" id="PF00293">
    <property type="entry name" value="NUDIX"/>
    <property type="match status" value="1"/>
</dbReference>
<dbReference type="InterPro" id="IPR049734">
    <property type="entry name" value="NudC-like_C"/>
</dbReference>
<comment type="catalytic activity">
    <reaction evidence="9">
        <text>a 5'-end NAD(+)-phospho-ribonucleoside in mRNA + H2O = a 5'-end phospho-adenosine-phospho-ribonucleoside in mRNA + beta-nicotinamide D-ribonucleotide + 2 H(+)</text>
        <dbReference type="Rhea" id="RHEA:60876"/>
        <dbReference type="Rhea" id="RHEA-COMP:15698"/>
        <dbReference type="Rhea" id="RHEA-COMP:15719"/>
        <dbReference type="ChEBI" id="CHEBI:14649"/>
        <dbReference type="ChEBI" id="CHEBI:15377"/>
        <dbReference type="ChEBI" id="CHEBI:15378"/>
        <dbReference type="ChEBI" id="CHEBI:144029"/>
        <dbReference type="ChEBI" id="CHEBI:144051"/>
    </reaction>
    <physiologicalReaction direction="left-to-right" evidence="9">
        <dbReference type="Rhea" id="RHEA:60877"/>
    </physiologicalReaction>
</comment>
<evidence type="ECO:0000256" key="1">
    <source>
        <dbReference type="ARBA" id="ARBA00001946"/>
    </source>
</evidence>
<dbReference type="GO" id="GO:0006742">
    <property type="term" value="P:NADP+ catabolic process"/>
    <property type="evidence" value="ECO:0007669"/>
    <property type="project" value="TreeGrafter"/>
</dbReference>
<evidence type="ECO:0000313" key="11">
    <source>
        <dbReference type="EMBL" id="CEF60459.1"/>
    </source>
</evidence>